<feature type="compositionally biased region" description="Polar residues" evidence="2">
    <location>
        <begin position="72"/>
        <end position="88"/>
    </location>
</feature>
<dbReference type="PROSITE" id="PS00018">
    <property type="entry name" value="EF_HAND_1"/>
    <property type="match status" value="1"/>
</dbReference>
<dbReference type="InterPro" id="IPR018247">
    <property type="entry name" value="EF_Hand_1_Ca_BS"/>
</dbReference>
<feature type="region of interest" description="Disordered" evidence="2">
    <location>
        <begin position="1"/>
        <end position="88"/>
    </location>
</feature>
<feature type="domain" description="EF-hand" evidence="3">
    <location>
        <begin position="196"/>
        <end position="231"/>
    </location>
</feature>
<feature type="compositionally biased region" description="Basic and acidic residues" evidence="2">
    <location>
        <begin position="334"/>
        <end position="348"/>
    </location>
</feature>
<dbReference type="OrthoDB" id="206636at2759"/>
<feature type="compositionally biased region" description="Polar residues" evidence="2">
    <location>
        <begin position="118"/>
        <end position="133"/>
    </location>
</feature>
<dbReference type="EMBL" id="BRYA01000888">
    <property type="protein sequence ID" value="GMI34920.1"/>
    <property type="molecule type" value="Genomic_DNA"/>
</dbReference>
<gene>
    <name evidence="4" type="ORF">TrCOL_g10971</name>
</gene>
<accession>A0A9W7L704</accession>
<evidence type="ECO:0000313" key="5">
    <source>
        <dbReference type="Proteomes" id="UP001165065"/>
    </source>
</evidence>
<dbReference type="InterPro" id="IPR002048">
    <property type="entry name" value="EF_hand_dom"/>
</dbReference>
<dbReference type="Pfam" id="PF13499">
    <property type="entry name" value="EF-hand_7"/>
    <property type="match status" value="1"/>
</dbReference>
<dbReference type="PROSITE" id="PS50222">
    <property type="entry name" value="EF_HAND_2"/>
    <property type="match status" value="1"/>
</dbReference>
<dbReference type="InterPro" id="IPR011992">
    <property type="entry name" value="EF-hand-dom_pair"/>
</dbReference>
<protein>
    <recommendedName>
        <fullName evidence="3">EF-hand domain-containing protein</fullName>
    </recommendedName>
</protein>
<name>A0A9W7L704_9STRA</name>
<evidence type="ECO:0000256" key="2">
    <source>
        <dbReference type="SAM" id="MobiDB-lite"/>
    </source>
</evidence>
<proteinExistence type="predicted"/>
<dbReference type="Gene3D" id="1.10.238.10">
    <property type="entry name" value="EF-hand"/>
    <property type="match status" value="1"/>
</dbReference>
<reference evidence="5" key="1">
    <citation type="journal article" date="2023" name="Commun. Biol.">
        <title>Genome analysis of Parmales, the sister group of diatoms, reveals the evolutionary specialization of diatoms from phago-mixotrophs to photoautotrophs.</title>
        <authorList>
            <person name="Ban H."/>
            <person name="Sato S."/>
            <person name="Yoshikawa S."/>
            <person name="Yamada K."/>
            <person name="Nakamura Y."/>
            <person name="Ichinomiya M."/>
            <person name="Sato N."/>
            <person name="Blanc-Mathieu R."/>
            <person name="Endo H."/>
            <person name="Kuwata A."/>
            <person name="Ogata H."/>
        </authorList>
    </citation>
    <scope>NUCLEOTIDE SEQUENCE [LARGE SCALE GENOMIC DNA]</scope>
</reference>
<evidence type="ECO:0000256" key="1">
    <source>
        <dbReference type="ARBA" id="ARBA00022837"/>
    </source>
</evidence>
<feature type="region of interest" description="Disordered" evidence="2">
    <location>
        <begin position="108"/>
        <end position="142"/>
    </location>
</feature>
<dbReference type="GO" id="GO:0005509">
    <property type="term" value="F:calcium ion binding"/>
    <property type="evidence" value="ECO:0007669"/>
    <property type="project" value="InterPro"/>
</dbReference>
<evidence type="ECO:0000313" key="4">
    <source>
        <dbReference type="EMBL" id="GMI34920.1"/>
    </source>
</evidence>
<feature type="region of interest" description="Disordered" evidence="2">
    <location>
        <begin position="334"/>
        <end position="355"/>
    </location>
</feature>
<comment type="caution">
    <text evidence="4">The sequence shown here is derived from an EMBL/GenBank/DDBJ whole genome shotgun (WGS) entry which is preliminary data.</text>
</comment>
<keyword evidence="5" id="KW-1185">Reference proteome</keyword>
<keyword evidence="1" id="KW-0106">Calcium</keyword>
<dbReference type="AlphaFoldDB" id="A0A9W7L704"/>
<dbReference type="Proteomes" id="UP001165065">
    <property type="component" value="Unassembled WGS sequence"/>
</dbReference>
<organism evidence="4 5">
    <name type="scientific">Triparma columacea</name>
    <dbReference type="NCBI Taxonomy" id="722753"/>
    <lineage>
        <taxon>Eukaryota</taxon>
        <taxon>Sar</taxon>
        <taxon>Stramenopiles</taxon>
        <taxon>Ochrophyta</taxon>
        <taxon>Bolidophyceae</taxon>
        <taxon>Parmales</taxon>
        <taxon>Triparmaceae</taxon>
        <taxon>Triparma</taxon>
    </lineage>
</organism>
<evidence type="ECO:0000259" key="3">
    <source>
        <dbReference type="PROSITE" id="PS50222"/>
    </source>
</evidence>
<sequence length="372" mass="42321">MSKRSPAEVYPPPPPMEDYPEELASQEMATKTTPVRFSEDSLSPLSSVKKTGSGFKKAAGSRRSTKAAIEGWNSTPQHQRSVFNTGTPMSERKKSMVKAKALNFSASQDLTPRKRSEWNASFGSSRAVNSPQTPRGVGEERKSMLRKMQMKMKVALYGDDVRSFFKRCDHNKSGSFDFNKLKPVCRKILKISPKDISDGDIEKLMKLMDASGSGSVQIEDIAKFIDGGLIRGKPLETINITAKKKKKKALYTWEVDEDPDDVKLLKMRGRTTIESNKENFKPCDDEIGWYAKEGAEPEDHWVDFRIIMSEAEFKEFESRRRRWINEQKHKERFEKVHQDREAKMKESSSRGSLLQSTPYVDKGAVEASLFTR</sequence>
<feature type="compositionally biased region" description="Polar residues" evidence="2">
    <location>
        <begin position="27"/>
        <end position="50"/>
    </location>
</feature>
<dbReference type="SUPFAM" id="SSF47473">
    <property type="entry name" value="EF-hand"/>
    <property type="match status" value="1"/>
</dbReference>